<feature type="compositionally biased region" description="Basic residues" evidence="1">
    <location>
        <begin position="182"/>
        <end position="198"/>
    </location>
</feature>
<evidence type="ECO:0000313" key="2">
    <source>
        <dbReference type="EMBL" id="RCV09647.1"/>
    </source>
</evidence>
<dbReference type="EMBL" id="CM003529">
    <property type="protein sequence ID" value="RCV09647.1"/>
    <property type="molecule type" value="Genomic_DNA"/>
</dbReference>
<name>A0A368PV39_SETIT</name>
<proteinExistence type="predicted"/>
<gene>
    <name evidence="2" type="ORF">SETIT_2G045900v2</name>
</gene>
<feature type="region of interest" description="Disordered" evidence="1">
    <location>
        <begin position="45"/>
        <end position="100"/>
    </location>
</feature>
<accession>A0A368PV39</accession>
<reference evidence="2" key="2">
    <citation type="submission" date="2015-07" db="EMBL/GenBank/DDBJ databases">
        <authorList>
            <person name="Noorani M."/>
        </authorList>
    </citation>
    <scope>NUCLEOTIDE SEQUENCE</scope>
    <source>
        <strain evidence="2">Yugu1</strain>
    </source>
</reference>
<protein>
    <submittedName>
        <fullName evidence="2">Uncharacterized protein</fullName>
    </submittedName>
</protein>
<feature type="compositionally biased region" description="Basic and acidic residues" evidence="1">
    <location>
        <begin position="23"/>
        <end position="32"/>
    </location>
</feature>
<reference evidence="2" key="1">
    <citation type="journal article" date="2012" name="Nat. Biotechnol.">
        <title>Reference genome sequence of the model plant Setaria.</title>
        <authorList>
            <person name="Bennetzen J.L."/>
            <person name="Schmutz J."/>
            <person name="Wang H."/>
            <person name="Percifield R."/>
            <person name="Hawkins J."/>
            <person name="Pontaroli A.C."/>
            <person name="Estep M."/>
            <person name="Feng L."/>
            <person name="Vaughn J.N."/>
            <person name="Grimwood J."/>
            <person name="Jenkins J."/>
            <person name="Barry K."/>
            <person name="Lindquist E."/>
            <person name="Hellsten U."/>
            <person name="Deshpande S."/>
            <person name="Wang X."/>
            <person name="Wu X."/>
            <person name="Mitros T."/>
            <person name="Triplett J."/>
            <person name="Yang X."/>
            <person name="Ye C.Y."/>
            <person name="Mauro-Herrera M."/>
            <person name="Wang L."/>
            <person name="Li P."/>
            <person name="Sharma M."/>
            <person name="Sharma R."/>
            <person name="Ronald P.C."/>
            <person name="Panaud O."/>
            <person name="Kellogg E.A."/>
            <person name="Brutnell T.P."/>
            <person name="Doust A.N."/>
            <person name="Tuskan G.A."/>
            <person name="Rokhsar D."/>
            <person name="Devos K.M."/>
        </authorList>
    </citation>
    <scope>NUCLEOTIDE SEQUENCE [LARGE SCALE GENOMIC DNA]</scope>
    <source>
        <strain evidence="2">Yugu1</strain>
    </source>
</reference>
<dbReference type="AlphaFoldDB" id="A0A368PV39"/>
<feature type="region of interest" description="Disordered" evidence="1">
    <location>
        <begin position="1"/>
        <end position="32"/>
    </location>
</feature>
<sequence>MSASASAAPAARATQATGLSKPARSDPSRGDAILRFKITPARTVNEIPSPRTVNEIPSAPWVGRGRRRTLPRHDGGAFSSAPRTALPLRPPDQLSGAGEDVKRCHSKRILVLLSSTGEPAGGAVNANCSFPFPQPAGDAALDGIDLAARKTTMSWPGGCSAKQAVPRGRLGRDADGDVRCGARNRTRPWRRRSRRGALRPHPLPAVRRRPAVRVGAVRLVEQVSQERSRGGVPERGSLIW</sequence>
<feature type="compositionally biased region" description="Low complexity" evidence="1">
    <location>
        <begin position="1"/>
        <end position="16"/>
    </location>
</feature>
<evidence type="ECO:0000256" key="1">
    <source>
        <dbReference type="SAM" id="MobiDB-lite"/>
    </source>
</evidence>
<feature type="region of interest" description="Disordered" evidence="1">
    <location>
        <begin position="176"/>
        <end position="202"/>
    </location>
</feature>
<organism evidence="2">
    <name type="scientific">Setaria italica</name>
    <name type="common">Foxtail millet</name>
    <name type="synonym">Panicum italicum</name>
    <dbReference type="NCBI Taxonomy" id="4555"/>
    <lineage>
        <taxon>Eukaryota</taxon>
        <taxon>Viridiplantae</taxon>
        <taxon>Streptophyta</taxon>
        <taxon>Embryophyta</taxon>
        <taxon>Tracheophyta</taxon>
        <taxon>Spermatophyta</taxon>
        <taxon>Magnoliopsida</taxon>
        <taxon>Liliopsida</taxon>
        <taxon>Poales</taxon>
        <taxon>Poaceae</taxon>
        <taxon>PACMAD clade</taxon>
        <taxon>Panicoideae</taxon>
        <taxon>Panicodae</taxon>
        <taxon>Paniceae</taxon>
        <taxon>Cenchrinae</taxon>
        <taxon>Setaria</taxon>
    </lineage>
</organism>